<reference evidence="2" key="1">
    <citation type="submission" date="2025-08" db="UniProtKB">
        <authorList>
            <consortium name="RefSeq"/>
        </authorList>
    </citation>
    <scope>IDENTIFICATION</scope>
    <source>
        <tissue evidence="2">Muscle</tissue>
    </source>
</reference>
<protein>
    <submittedName>
        <fullName evidence="2">Uncharacterized protein LOC106471255</fullName>
    </submittedName>
</protein>
<sequence>MLEYHSMENYLQEGLRLSTRLGIKSALAGLWIGGGKGLISEPPNRQSLQPEFRQKLFFDFGDFVSSLNGCYITGIDIGVNISDMTNVHSRTRWTVSIPGDLGGSVNAANLLGRGIFFSGTYCYFLNLNLNSVFPFLGMNVAHLLLDRDVGHIYITDVSKKRVEDIRDILAHKSHGRVQVEKVPIGDLSILSYKCDILSPCALGHVSNVVFIYVLTQKILKDSLEQNITVVEAANQLAEIFGQQEHPLWPGRTRAIIQGLLDGGWHEGRDFWLKRKNFAFTDFV</sequence>
<dbReference type="SUPFAM" id="SSF53223">
    <property type="entry name" value="Aminoacid dehydrogenase-like, N-terminal domain"/>
    <property type="match status" value="1"/>
</dbReference>
<dbReference type="Gene3D" id="3.40.50.720">
    <property type="entry name" value="NAD(P)-binding Rossmann-like Domain"/>
    <property type="match status" value="1"/>
</dbReference>
<proteinExistence type="predicted"/>
<gene>
    <name evidence="2" type="primary">LOC106471255</name>
</gene>
<dbReference type="RefSeq" id="XP_022255575.1">
    <property type="nucleotide sequence ID" value="XM_022399867.1"/>
</dbReference>
<dbReference type="Gene3D" id="3.40.50.10860">
    <property type="entry name" value="Leucine Dehydrogenase, chain A, domain 1"/>
    <property type="match status" value="1"/>
</dbReference>
<dbReference type="PANTHER" id="PTHR42722:SF1">
    <property type="entry name" value="VALINE DEHYDROGENASE"/>
    <property type="match status" value="1"/>
</dbReference>
<dbReference type="Proteomes" id="UP000694941">
    <property type="component" value="Unplaced"/>
</dbReference>
<keyword evidence="1" id="KW-1185">Reference proteome</keyword>
<dbReference type="InterPro" id="IPR016211">
    <property type="entry name" value="Glu/Phe/Leu/Val/Trp_DH_bac/arc"/>
</dbReference>
<dbReference type="InterPro" id="IPR046346">
    <property type="entry name" value="Aminoacid_DH-like_N_sf"/>
</dbReference>
<evidence type="ECO:0000313" key="2">
    <source>
        <dbReference type="RefSeq" id="XP_022255575.1"/>
    </source>
</evidence>
<dbReference type="InterPro" id="IPR036291">
    <property type="entry name" value="NAD(P)-bd_dom_sf"/>
</dbReference>
<dbReference type="PANTHER" id="PTHR42722">
    <property type="entry name" value="LEUCINE DEHYDROGENASE"/>
    <property type="match status" value="1"/>
</dbReference>
<accession>A0ABM1TI69</accession>
<evidence type="ECO:0000313" key="1">
    <source>
        <dbReference type="Proteomes" id="UP000694941"/>
    </source>
</evidence>
<dbReference type="SUPFAM" id="SSF51735">
    <property type="entry name" value="NAD(P)-binding Rossmann-fold domains"/>
    <property type="match status" value="1"/>
</dbReference>
<dbReference type="GeneID" id="106471255"/>
<name>A0ABM1TI69_LIMPO</name>
<organism evidence="1 2">
    <name type="scientific">Limulus polyphemus</name>
    <name type="common">Atlantic horseshoe crab</name>
    <dbReference type="NCBI Taxonomy" id="6850"/>
    <lineage>
        <taxon>Eukaryota</taxon>
        <taxon>Metazoa</taxon>
        <taxon>Ecdysozoa</taxon>
        <taxon>Arthropoda</taxon>
        <taxon>Chelicerata</taxon>
        <taxon>Merostomata</taxon>
        <taxon>Xiphosura</taxon>
        <taxon>Limulidae</taxon>
        <taxon>Limulus</taxon>
    </lineage>
</organism>